<name>A0AAX6HJZ2_IRIPA</name>
<protein>
    <submittedName>
        <fullName evidence="2">Bifunctional L-3-cyanoalanine synthase/cysteine synthase 2, mitochondrial</fullName>
    </submittedName>
</protein>
<dbReference type="EMBL" id="JANAVB010045017">
    <property type="protein sequence ID" value="KAJ6790835.1"/>
    <property type="molecule type" value="Genomic_DNA"/>
</dbReference>
<dbReference type="SUPFAM" id="SSF53686">
    <property type="entry name" value="Tryptophan synthase beta subunit-like PLP-dependent enzymes"/>
    <property type="match status" value="1"/>
</dbReference>
<dbReference type="Proteomes" id="UP001140949">
    <property type="component" value="Unassembled WGS sequence"/>
</dbReference>
<keyword evidence="3" id="KW-1185">Reference proteome</keyword>
<dbReference type="AlphaFoldDB" id="A0AAX6HJZ2"/>
<dbReference type="InterPro" id="IPR050214">
    <property type="entry name" value="Cys_Synth/Cystath_Beta-Synth"/>
</dbReference>
<gene>
    <name evidence="2" type="ORF">M6B38_117930</name>
    <name evidence="1" type="ORF">M6B38_248185</name>
</gene>
<sequence length="102" mass="11152">MSWTGSSTQPVSKSWQNDVFVVAEPGELADKFLQSIKELARTACLQFGLNQIHYDTTGPAIWEDTLGQVDIFVIGIGSRGTVTGVGRYLKAMNPNVKKLHGK</sequence>
<comment type="caution">
    <text evidence="2">The sequence shown here is derived from an EMBL/GenBank/DDBJ whole genome shotgun (WGS) entry which is preliminary data.</text>
</comment>
<dbReference type="InterPro" id="IPR036052">
    <property type="entry name" value="TrpB-like_PALP_sf"/>
</dbReference>
<organism evidence="2 3">
    <name type="scientific">Iris pallida</name>
    <name type="common">Sweet iris</name>
    <dbReference type="NCBI Taxonomy" id="29817"/>
    <lineage>
        <taxon>Eukaryota</taxon>
        <taxon>Viridiplantae</taxon>
        <taxon>Streptophyta</taxon>
        <taxon>Embryophyta</taxon>
        <taxon>Tracheophyta</taxon>
        <taxon>Spermatophyta</taxon>
        <taxon>Magnoliopsida</taxon>
        <taxon>Liliopsida</taxon>
        <taxon>Asparagales</taxon>
        <taxon>Iridaceae</taxon>
        <taxon>Iridoideae</taxon>
        <taxon>Irideae</taxon>
        <taxon>Iris</taxon>
    </lineage>
</organism>
<dbReference type="EMBL" id="JANAVB010009086">
    <property type="protein sequence ID" value="KAJ6840931.1"/>
    <property type="molecule type" value="Genomic_DNA"/>
</dbReference>
<evidence type="ECO:0000313" key="1">
    <source>
        <dbReference type="EMBL" id="KAJ6790835.1"/>
    </source>
</evidence>
<reference evidence="2" key="1">
    <citation type="journal article" date="2023" name="GigaByte">
        <title>Genome assembly of the bearded iris, Iris pallida Lam.</title>
        <authorList>
            <person name="Bruccoleri R.E."/>
            <person name="Oakeley E.J."/>
            <person name="Faust A.M.E."/>
            <person name="Altorfer M."/>
            <person name="Dessus-Babus S."/>
            <person name="Burckhardt D."/>
            <person name="Oertli M."/>
            <person name="Naumann U."/>
            <person name="Petersen F."/>
            <person name="Wong J."/>
        </authorList>
    </citation>
    <scope>NUCLEOTIDE SEQUENCE</scope>
    <source>
        <strain evidence="2">GSM-AAB239-AS_SAM_17_03QT</strain>
    </source>
</reference>
<evidence type="ECO:0000313" key="3">
    <source>
        <dbReference type="Proteomes" id="UP001140949"/>
    </source>
</evidence>
<reference evidence="2" key="2">
    <citation type="submission" date="2023-04" db="EMBL/GenBank/DDBJ databases">
        <authorList>
            <person name="Bruccoleri R.E."/>
            <person name="Oakeley E.J."/>
            <person name="Faust A.-M."/>
            <person name="Dessus-Babus S."/>
            <person name="Altorfer M."/>
            <person name="Burckhardt D."/>
            <person name="Oertli M."/>
            <person name="Naumann U."/>
            <person name="Petersen F."/>
            <person name="Wong J."/>
        </authorList>
    </citation>
    <scope>NUCLEOTIDE SEQUENCE</scope>
    <source>
        <strain evidence="2">GSM-AAB239-AS_SAM_17_03QT</strain>
        <tissue evidence="2">Leaf</tissue>
    </source>
</reference>
<dbReference type="PANTHER" id="PTHR10314">
    <property type="entry name" value="CYSTATHIONINE BETA-SYNTHASE"/>
    <property type="match status" value="1"/>
</dbReference>
<proteinExistence type="predicted"/>
<evidence type="ECO:0000313" key="2">
    <source>
        <dbReference type="EMBL" id="KAJ6840931.1"/>
    </source>
</evidence>
<dbReference type="Gene3D" id="3.40.50.1100">
    <property type="match status" value="1"/>
</dbReference>
<accession>A0AAX6HJZ2</accession>